<reference evidence="7" key="1">
    <citation type="journal article" date="2019" name="Int. J. Syst. Evol. Microbiol.">
        <title>The Global Catalogue of Microorganisms (GCM) 10K type strain sequencing project: providing services to taxonomists for standard genome sequencing and annotation.</title>
        <authorList>
            <consortium name="The Broad Institute Genomics Platform"/>
            <consortium name="The Broad Institute Genome Sequencing Center for Infectious Disease"/>
            <person name="Wu L."/>
            <person name="Ma J."/>
        </authorList>
    </citation>
    <scope>NUCLEOTIDE SEQUENCE [LARGE SCALE GENOMIC DNA]</scope>
    <source>
        <strain evidence="7">CGMCC 1.14966</strain>
    </source>
</reference>
<name>A0ABQ2AAZ6_9BACT</name>
<evidence type="ECO:0000313" key="6">
    <source>
        <dbReference type="EMBL" id="GGH87495.1"/>
    </source>
</evidence>
<dbReference type="EC" id="2.1.1.195" evidence="5"/>
<organism evidence="6 7">
    <name type="scientific">Hymenobacter frigidus</name>
    <dbReference type="NCBI Taxonomy" id="1524095"/>
    <lineage>
        <taxon>Bacteria</taxon>
        <taxon>Pseudomonadati</taxon>
        <taxon>Bacteroidota</taxon>
        <taxon>Cytophagia</taxon>
        <taxon>Cytophagales</taxon>
        <taxon>Hymenobacteraceae</taxon>
        <taxon>Hymenobacter</taxon>
    </lineage>
</organism>
<comment type="pathway">
    <text evidence="5">Cofactor biosynthesis; adenosylcobalamin biosynthesis; cob(II)yrinate a,c-diamide from sirohydrochlorin (anaerobic route): step 6/10.</text>
</comment>
<keyword evidence="1 5" id="KW-0169">Cobalamin biosynthesis</keyword>
<dbReference type="NCBIfam" id="TIGR00312">
    <property type="entry name" value="cbiD"/>
    <property type="match status" value="1"/>
</dbReference>
<dbReference type="InterPro" id="IPR036074">
    <property type="entry name" value="CbiD_sf"/>
</dbReference>
<comment type="catalytic activity">
    <reaction evidence="5">
        <text>Co-precorrin-5B + S-adenosyl-L-methionine = Co-precorrin-6A + S-adenosyl-L-homocysteine</text>
        <dbReference type="Rhea" id="RHEA:26285"/>
        <dbReference type="ChEBI" id="CHEBI:57856"/>
        <dbReference type="ChEBI" id="CHEBI:59789"/>
        <dbReference type="ChEBI" id="CHEBI:60063"/>
        <dbReference type="ChEBI" id="CHEBI:60064"/>
        <dbReference type="EC" id="2.1.1.195"/>
    </reaction>
</comment>
<dbReference type="PIRSF" id="PIRSF026782">
    <property type="entry name" value="CbiD"/>
    <property type="match status" value="1"/>
</dbReference>
<proteinExistence type="inferred from homology"/>
<comment type="similarity">
    <text evidence="5">Belongs to the CbiD family.</text>
</comment>
<evidence type="ECO:0000256" key="1">
    <source>
        <dbReference type="ARBA" id="ARBA00022573"/>
    </source>
</evidence>
<protein>
    <recommendedName>
        <fullName evidence="5">Cobalt-precorrin-5B C(1)-methyltransferase</fullName>
        <ecNumber evidence="5">2.1.1.195</ecNumber>
    </recommendedName>
    <alternativeName>
        <fullName evidence="5">Cobalt-precorrin-6A synthase</fullName>
    </alternativeName>
</protein>
<keyword evidence="4 5" id="KW-0949">S-adenosyl-L-methionine</keyword>
<dbReference type="Pfam" id="PF01888">
    <property type="entry name" value="CbiD"/>
    <property type="match status" value="1"/>
</dbReference>
<dbReference type="Proteomes" id="UP000637774">
    <property type="component" value="Unassembled WGS sequence"/>
</dbReference>
<evidence type="ECO:0000313" key="7">
    <source>
        <dbReference type="Proteomes" id="UP000637774"/>
    </source>
</evidence>
<sequence>MRSGYTTGACATACTKAALWALLRQEAVPQVTIALPGGEEVTFILKECTFTASQAFCSTIKDAGDDPDVTHGAEIGCTVSLNDTGEVVFLPGEGVGLVTLPGLAIAVGEQAINPVPRQMMRAVVAEVLAQCHVSSGVSLSISVANGAQLAQKTLNARLGIVGGISILGTTGIVKPFSAEAYIASIVQGIDVALANGLTEVVINSGGRSEKLLRHQFAHLPAVGFIQYGNWIGETLEKIAGSPLAAFTMGIMLGKAVKLAQGSLNTHSNQSSWDKEWVTGLAHEAGYPAARCAAIGELSMAGRLTELFPFRPAEPFYEALARRCYGVVHAVTGPLPCRLVLIDAAEHSLAYEFGFGPNFTPLAPSEEPSAGPGSFATA</sequence>
<dbReference type="InterPro" id="IPR002748">
    <property type="entry name" value="CbiD"/>
</dbReference>
<evidence type="ECO:0000256" key="4">
    <source>
        <dbReference type="ARBA" id="ARBA00022691"/>
    </source>
</evidence>
<keyword evidence="3 5" id="KW-0808">Transferase</keyword>
<comment type="caution">
    <text evidence="6">The sequence shown here is derived from an EMBL/GenBank/DDBJ whole genome shotgun (WGS) entry which is preliminary data.</text>
</comment>
<dbReference type="PANTHER" id="PTHR35863:SF1">
    <property type="entry name" value="COBALT-PRECORRIN-5B C(1)-METHYLTRANSFERASE"/>
    <property type="match status" value="1"/>
</dbReference>
<dbReference type="NCBIfam" id="NF000849">
    <property type="entry name" value="PRK00075.1-1"/>
    <property type="match status" value="1"/>
</dbReference>
<comment type="function">
    <text evidence="5">Catalyzes the methylation of C-1 in cobalt-precorrin-5B to form cobalt-precorrin-6A.</text>
</comment>
<keyword evidence="7" id="KW-1185">Reference proteome</keyword>
<dbReference type="Gene3D" id="3.30.2110.10">
    <property type="entry name" value="CbiD-like"/>
    <property type="match status" value="1"/>
</dbReference>
<evidence type="ECO:0000256" key="3">
    <source>
        <dbReference type="ARBA" id="ARBA00022679"/>
    </source>
</evidence>
<evidence type="ECO:0000256" key="2">
    <source>
        <dbReference type="ARBA" id="ARBA00022603"/>
    </source>
</evidence>
<dbReference type="EMBL" id="BMGY01000025">
    <property type="protein sequence ID" value="GGH87495.1"/>
    <property type="molecule type" value="Genomic_DNA"/>
</dbReference>
<dbReference type="PANTHER" id="PTHR35863">
    <property type="entry name" value="COBALT-PRECORRIN-5B C(1)-METHYLTRANSFERASE"/>
    <property type="match status" value="1"/>
</dbReference>
<keyword evidence="2 5" id="KW-0489">Methyltransferase</keyword>
<evidence type="ECO:0000256" key="5">
    <source>
        <dbReference type="HAMAP-Rule" id="MF_00787"/>
    </source>
</evidence>
<dbReference type="HAMAP" id="MF_00787">
    <property type="entry name" value="CbiD"/>
    <property type="match status" value="1"/>
</dbReference>
<accession>A0ABQ2AAZ6</accession>
<dbReference type="SUPFAM" id="SSF111342">
    <property type="entry name" value="CbiD-like"/>
    <property type="match status" value="1"/>
</dbReference>
<gene>
    <name evidence="5" type="primary">cbiD</name>
    <name evidence="6" type="ORF">GCM10011495_26540</name>
</gene>